<evidence type="ECO:0000256" key="7">
    <source>
        <dbReference type="ARBA" id="ARBA00022840"/>
    </source>
</evidence>
<keyword evidence="6 13" id="KW-0418">Kinase</keyword>
<evidence type="ECO:0000259" key="12">
    <source>
        <dbReference type="PROSITE" id="PS50113"/>
    </source>
</evidence>
<dbReference type="Pfam" id="PF07568">
    <property type="entry name" value="HisKA_2"/>
    <property type="match status" value="1"/>
</dbReference>
<organism evidence="13 14">
    <name type="scientific">Methanobacterium lacus (strain AL-21)</name>
    <dbReference type="NCBI Taxonomy" id="877455"/>
    <lineage>
        <taxon>Archaea</taxon>
        <taxon>Methanobacteriati</taxon>
        <taxon>Methanobacteriota</taxon>
        <taxon>Methanomada group</taxon>
        <taxon>Methanobacteria</taxon>
        <taxon>Methanobacteriales</taxon>
        <taxon>Methanobacteriaceae</taxon>
        <taxon>Methanobacterium</taxon>
    </lineage>
</organism>
<dbReference type="Pfam" id="PF00989">
    <property type="entry name" value="PAS"/>
    <property type="match status" value="1"/>
</dbReference>
<dbReference type="InterPro" id="IPR000014">
    <property type="entry name" value="PAS"/>
</dbReference>
<dbReference type="HOGENOM" id="CLU_000445_114_58_2"/>
<keyword evidence="8" id="KW-0843">Virulence</keyword>
<keyword evidence="5" id="KW-0547">Nucleotide-binding</keyword>
<feature type="domain" description="PAC" evidence="12">
    <location>
        <begin position="420"/>
        <end position="471"/>
    </location>
</feature>
<dbReference type="SUPFAM" id="SSF55785">
    <property type="entry name" value="PYP-like sensor domain (PAS domain)"/>
    <property type="match status" value="2"/>
</dbReference>
<dbReference type="eggNOG" id="arCOG02329">
    <property type="taxonomic scope" value="Archaea"/>
</dbReference>
<dbReference type="Gene3D" id="3.30.450.20">
    <property type="entry name" value="PAS domain"/>
    <property type="match status" value="2"/>
</dbReference>
<feature type="transmembrane region" description="Helical" evidence="9">
    <location>
        <begin position="182"/>
        <end position="205"/>
    </location>
</feature>
<feature type="transmembrane region" description="Helical" evidence="9">
    <location>
        <begin position="66"/>
        <end position="87"/>
    </location>
</feature>
<dbReference type="InterPro" id="IPR011495">
    <property type="entry name" value="Sig_transdc_His_kin_sub2_dim/P"/>
</dbReference>
<evidence type="ECO:0000256" key="5">
    <source>
        <dbReference type="ARBA" id="ARBA00022741"/>
    </source>
</evidence>
<evidence type="ECO:0000256" key="3">
    <source>
        <dbReference type="ARBA" id="ARBA00022553"/>
    </source>
</evidence>
<name>F0TAJ6_METLA</name>
<evidence type="ECO:0000256" key="9">
    <source>
        <dbReference type="SAM" id="Phobius"/>
    </source>
</evidence>
<feature type="transmembrane region" description="Helical" evidence="9">
    <location>
        <begin position="146"/>
        <end position="170"/>
    </location>
</feature>
<dbReference type="PANTHER" id="PTHR41523:SF8">
    <property type="entry name" value="ETHYLENE RESPONSE SENSOR PROTEIN"/>
    <property type="match status" value="1"/>
</dbReference>
<keyword evidence="4" id="KW-0808">Transferase</keyword>
<dbReference type="InterPro" id="IPR005467">
    <property type="entry name" value="His_kinase_dom"/>
</dbReference>
<protein>
    <recommendedName>
        <fullName evidence="2">histidine kinase</fullName>
        <ecNumber evidence="2">2.7.13.3</ecNumber>
    </recommendedName>
</protein>
<dbReference type="InterPro" id="IPR001610">
    <property type="entry name" value="PAC"/>
</dbReference>
<dbReference type="eggNOG" id="arCOG02335">
    <property type="taxonomic scope" value="Archaea"/>
</dbReference>
<keyword evidence="3" id="KW-0597">Phosphoprotein</keyword>
<evidence type="ECO:0000256" key="6">
    <source>
        <dbReference type="ARBA" id="ARBA00022777"/>
    </source>
</evidence>
<dbReference type="OrthoDB" id="8127at2157"/>
<proteinExistence type="predicted"/>
<keyword evidence="9" id="KW-0812">Transmembrane</keyword>
<dbReference type="EC" id="2.7.13.3" evidence="2"/>
<dbReference type="AlphaFoldDB" id="F0TAJ6"/>
<dbReference type="KEGG" id="mel:Metbo_1846"/>
<feature type="transmembrane region" description="Helical" evidence="9">
    <location>
        <begin position="34"/>
        <end position="54"/>
    </location>
</feature>
<reference evidence="13 14" key="2">
    <citation type="journal article" date="2014" name="Int. J. Syst. Evol. Microbiol.">
        <title>Methanobacterium paludis sp. nov. and a novel strain of Methanobacterium lacus isolated from northern peatlands.</title>
        <authorList>
            <person name="Cadillo-Quiroz H."/>
            <person name="Brauer S.L."/>
            <person name="Goodson N."/>
            <person name="Yavitt J.B."/>
            <person name="Zinder S.H."/>
        </authorList>
    </citation>
    <scope>NUCLEOTIDE SEQUENCE [LARGE SCALE GENOMIC DNA]</scope>
    <source>
        <strain evidence="13 14">AL-21</strain>
    </source>
</reference>
<sequence>MEFQYITYSLLLIFSSLISIFLSWSAWKRRKVNGALYLCLLFIFVTEWSLTSALEISSTDVMFKIVYAKLSYIGMILIPPLWFLFTLDYTQNQEVIKKPRVIILFLIPIFIIYLALTNDWHGLIWPNITALYTAEGLFLIYQHGPAAIFSAIYSFILILAGLVMVGQNLFKTSHLYQKQAMLIFLAALIPLLSNSIYITNLYPFYFDPTPLAITISGILIVWSIFWYKLLDIMPPAYKGLFESMKNGVVVLDTYERIMDLNPAAEKMLGLDKYCIGQEARDKLEIWDKIAPNGRNDGSTDLKLNNSKNMWIEVQFTPVYSSGLFSGWIYIFEDITKRKGIENRIAKSEKKYRELADLLPQTVFETDENAKLTFMNVYGFLMFGYTQKHLDEGLNILELIIEEERSISKGKVTEVLNGNGSGDEYTAKKWDGSLFPIIIHSNPIFNRGVFEGFRGIIIDISDIKDAEEKIMDSLKEKEVLLQEIHHRVKNNMQIISSLLSLQANHTDNEETVEILKESRGRVKSMAMIHEKLYHGQNIGKLNMVEYLNNLVRDVVRFYSTPSSNIDMDVDVEDIKLNIDTAIPMGLMVNEIVSNSTKYAFPNKNGIITLKLKYVDDYYLLYVSDNGIGLPEDLNIHESSTLGLKLINSLAIQLEGELEIKSNNGTSFLLKFKELKYNERL</sequence>
<keyword evidence="9" id="KW-0472">Membrane</keyword>
<dbReference type="PROSITE" id="PS50109">
    <property type="entry name" value="HIS_KIN"/>
    <property type="match status" value="1"/>
</dbReference>
<dbReference type="InterPro" id="IPR031621">
    <property type="entry name" value="HisKA_7TM"/>
</dbReference>
<dbReference type="Pfam" id="PF16927">
    <property type="entry name" value="HisKA_7TM"/>
    <property type="match status" value="1"/>
</dbReference>
<dbReference type="Proteomes" id="UP000007490">
    <property type="component" value="Chromosome"/>
</dbReference>
<dbReference type="RefSeq" id="WP_013645419.1">
    <property type="nucleotide sequence ID" value="NC_015216.1"/>
</dbReference>
<dbReference type="SUPFAM" id="SSF55874">
    <property type="entry name" value="ATPase domain of HSP90 chaperone/DNA topoisomerase II/histidine kinase"/>
    <property type="match status" value="1"/>
</dbReference>
<dbReference type="InterPro" id="IPR035965">
    <property type="entry name" value="PAS-like_dom_sf"/>
</dbReference>
<evidence type="ECO:0000259" key="10">
    <source>
        <dbReference type="PROSITE" id="PS50109"/>
    </source>
</evidence>
<reference evidence="14" key="1">
    <citation type="submission" date="2011-02" db="EMBL/GenBank/DDBJ databases">
        <title>Complete sequence of Methanobacterium sp. AL-21.</title>
        <authorList>
            <consortium name="US DOE Joint Genome Institute"/>
            <person name="Lucas S."/>
            <person name="Copeland A."/>
            <person name="Lapidus A."/>
            <person name="Cheng J.-F."/>
            <person name="Goodwin L."/>
            <person name="Pitluck S."/>
            <person name="Chertkov O."/>
            <person name="Detter J.C."/>
            <person name="Han C."/>
            <person name="Tapia R."/>
            <person name="Land M."/>
            <person name="Hauser L."/>
            <person name="Kyrpides N."/>
            <person name="Ivanova N."/>
            <person name="Mikhailova N."/>
            <person name="Pagani I."/>
            <person name="Cadillo-Quiroz H."/>
            <person name="Imachi H."/>
            <person name="Zinder S."/>
            <person name="Liu W."/>
            <person name="Woyke T."/>
        </authorList>
    </citation>
    <scope>NUCLEOTIDE SEQUENCE [LARGE SCALE GENOMIC DNA]</scope>
    <source>
        <strain evidence="14">AL-21</strain>
    </source>
</reference>
<dbReference type="Pfam" id="PF02518">
    <property type="entry name" value="HATPase_c"/>
    <property type="match status" value="1"/>
</dbReference>
<dbReference type="PANTHER" id="PTHR41523">
    <property type="entry name" value="TWO-COMPONENT SYSTEM SENSOR PROTEIN"/>
    <property type="match status" value="1"/>
</dbReference>
<dbReference type="eggNOG" id="arCOG02327">
    <property type="taxonomic scope" value="Archaea"/>
</dbReference>
<dbReference type="PROSITE" id="PS50112">
    <property type="entry name" value="PAS"/>
    <property type="match status" value="2"/>
</dbReference>
<dbReference type="GO" id="GO:0005524">
    <property type="term" value="F:ATP binding"/>
    <property type="evidence" value="ECO:0007669"/>
    <property type="project" value="UniProtKB-KW"/>
</dbReference>
<dbReference type="InterPro" id="IPR013767">
    <property type="entry name" value="PAS_fold"/>
</dbReference>
<evidence type="ECO:0000256" key="8">
    <source>
        <dbReference type="ARBA" id="ARBA00023026"/>
    </source>
</evidence>
<dbReference type="SMART" id="SM00387">
    <property type="entry name" value="HATPase_c"/>
    <property type="match status" value="1"/>
</dbReference>
<feature type="transmembrane region" description="Helical" evidence="9">
    <location>
        <begin position="211"/>
        <end position="230"/>
    </location>
</feature>
<evidence type="ECO:0000256" key="1">
    <source>
        <dbReference type="ARBA" id="ARBA00000085"/>
    </source>
</evidence>
<dbReference type="NCBIfam" id="TIGR00229">
    <property type="entry name" value="sensory_box"/>
    <property type="match status" value="2"/>
</dbReference>
<dbReference type="SMART" id="SM00086">
    <property type="entry name" value="PAC"/>
    <property type="match status" value="2"/>
</dbReference>
<feature type="transmembrane region" description="Helical" evidence="9">
    <location>
        <begin position="6"/>
        <end position="27"/>
    </location>
</feature>
<dbReference type="SMART" id="SM00091">
    <property type="entry name" value="PAS"/>
    <property type="match status" value="2"/>
</dbReference>
<dbReference type="STRING" id="877455.Metbo_1846"/>
<dbReference type="CDD" id="cd00130">
    <property type="entry name" value="PAS"/>
    <property type="match status" value="1"/>
</dbReference>
<keyword evidence="14" id="KW-1185">Reference proteome</keyword>
<evidence type="ECO:0000256" key="2">
    <source>
        <dbReference type="ARBA" id="ARBA00012438"/>
    </source>
</evidence>
<accession>F0TAJ6</accession>
<dbReference type="EMBL" id="CP002551">
    <property type="protein sequence ID" value="ADZ10068.1"/>
    <property type="molecule type" value="Genomic_DNA"/>
</dbReference>
<dbReference type="Pfam" id="PF13188">
    <property type="entry name" value="PAS_8"/>
    <property type="match status" value="1"/>
</dbReference>
<dbReference type="InterPro" id="IPR000700">
    <property type="entry name" value="PAS-assoc_C"/>
</dbReference>
<keyword evidence="7" id="KW-0067">ATP-binding</keyword>
<evidence type="ECO:0000256" key="4">
    <source>
        <dbReference type="ARBA" id="ARBA00022679"/>
    </source>
</evidence>
<feature type="domain" description="PAS" evidence="11">
    <location>
        <begin position="347"/>
        <end position="418"/>
    </location>
</feature>
<feature type="domain" description="PAS" evidence="11">
    <location>
        <begin position="233"/>
        <end position="272"/>
    </location>
</feature>
<evidence type="ECO:0000259" key="11">
    <source>
        <dbReference type="PROSITE" id="PS50112"/>
    </source>
</evidence>
<keyword evidence="9" id="KW-1133">Transmembrane helix</keyword>
<dbReference type="PROSITE" id="PS50113">
    <property type="entry name" value="PAC"/>
    <property type="match status" value="1"/>
</dbReference>
<gene>
    <name evidence="13" type="ordered locus">Metbo_1846</name>
</gene>
<dbReference type="GO" id="GO:0004673">
    <property type="term" value="F:protein histidine kinase activity"/>
    <property type="evidence" value="ECO:0007669"/>
    <property type="project" value="UniProtKB-EC"/>
</dbReference>
<dbReference type="Gene3D" id="3.30.565.10">
    <property type="entry name" value="Histidine kinase-like ATPase, C-terminal domain"/>
    <property type="match status" value="1"/>
</dbReference>
<feature type="transmembrane region" description="Helical" evidence="9">
    <location>
        <begin position="99"/>
        <end position="116"/>
    </location>
</feature>
<evidence type="ECO:0000313" key="13">
    <source>
        <dbReference type="EMBL" id="ADZ10068.1"/>
    </source>
</evidence>
<dbReference type="InterPro" id="IPR036890">
    <property type="entry name" value="HATPase_C_sf"/>
</dbReference>
<feature type="domain" description="Histidine kinase" evidence="10">
    <location>
        <begin position="482"/>
        <end position="674"/>
    </location>
</feature>
<dbReference type="GO" id="GO:0006355">
    <property type="term" value="P:regulation of DNA-templated transcription"/>
    <property type="evidence" value="ECO:0007669"/>
    <property type="project" value="InterPro"/>
</dbReference>
<dbReference type="GeneID" id="25394753"/>
<comment type="catalytic activity">
    <reaction evidence="1">
        <text>ATP + protein L-histidine = ADP + protein N-phospho-L-histidine.</text>
        <dbReference type="EC" id="2.7.13.3"/>
    </reaction>
</comment>
<dbReference type="InterPro" id="IPR003594">
    <property type="entry name" value="HATPase_dom"/>
</dbReference>
<evidence type="ECO:0000313" key="14">
    <source>
        <dbReference type="Proteomes" id="UP000007490"/>
    </source>
</evidence>